<sequence>MKTIACPTCKQDVQWDMNRLQKLEERWVMVCEKCGDPFFSVIEEEKEMILAGIRLTEEYVPDIIHAYHSEDVKNLPSRVGFGVIKKSNSED</sequence>
<dbReference type="EMBL" id="PXZM01000036">
    <property type="protein sequence ID" value="PSJ91320.1"/>
    <property type="molecule type" value="Genomic_DNA"/>
</dbReference>
<dbReference type="OrthoDB" id="2468473at2"/>
<accession>A0A2P7UWF4</accession>
<protein>
    <submittedName>
        <fullName evidence="1">Uncharacterized protein</fullName>
    </submittedName>
</protein>
<name>A0A2P7UWF4_9BACL</name>
<gene>
    <name evidence="1" type="ORF">C7R93_22100</name>
</gene>
<reference evidence="1 2" key="1">
    <citation type="submission" date="2018-03" db="EMBL/GenBank/DDBJ databases">
        <title>Brevisbacillus phylogenomics.</title>
        <authorList>
            <person name="Dunlap C."/>
        </authorList>
    </citation>
    <scope>NUCLEOTIDE SEQUENCE [LARGE SCALE GENOMIC DNA]</scope>
    <source>
        <strain evidence="1 2">NRRL NRS-1210</strain>
    </source>
</reference>
<dbReference type="RefSeq" id="WP_106840836.1">
    <property type="nucleotide sequence ID" value="NZ_JARMEZ010000024.1"/>
</dbReference>
<proteinExistence type="predicted"/>
<evidence type="ECO:0000313" key="2">
    <source>
        <dbReference type="Proteomes" id="UP000240419"/>
    </source>
</evidence>
<dbReference type="Proteomes" id="UP000240419">
    <property type="component" value="Unassembled WGS sequence"/>
</dbReference>
<evidence type="ECO:0000313" key="1">
    <source>
        <dbReference type="EMBL" id="PSJ91320.1"/>
    </source>
</evidence>
<keyword evidence="2" id="KW-1185">Reference proteome</keyword>
<organism evidence="1 2">
    <name type="scientific">Brevibacillus fortis</name>
    <dbReference type="NCBI Taxonomy" id="2126352"/>
    <lineage>
        <taxon>Bacteria</taxon>
        <taxon>Bacillati</taxon>
        <taxon>Bacillota</taxon>
        <taxon>Bacilli</taxon>
        <taxon>Bacillales</taxon>
        <taxon>Paenibacillaceae</taxon>
        <taxon>Brevibacillus</taxon>
    </lineage>
</organism>
<comment type="caution">
    <text evidence="1">The sequence shown here is derived from an EMBL/GenBank/DDBJ whole genome shotgun (WGS) entry which is preliminary data.</text>
</comment>
<dbReference type="AlphaFoldDB" id="A0A2P7UWF4"/>